<dbReference type="EMBL" id="BMXN01000007">
    <property type="protein sequence ID" value="GGW25597.1"/>
    <property type="molecule type" value="Genomic_DNA"/>
</dbReference>
<proteinExistence type="predicted"/>
<dbReference type="Pfam" id="PF14280">
    <property type="entry name" value="DUF4365"/>
    <property type="match status" value="1"/>
</dbReference>
<keyword evidence="3" id="KW-1185">Reference proteome</keyword>
<feature type="domain" description="DUF4365" evidence="1">
    <location>
        <begin position="11"/>
        <end position="143"/>
    </location>
</feature>
<dbReference type="InterPro" id="IPR025375">
    <property type="entry name" value="DUF4365"/>
</dbReference>
<dbReference type="RefSeq" id="WP_189463434.1">
    <property type="nucleotide sequence ID" value="NZ_BMXN01000007.1"/>
</dbReference>
<sequence>MKAKESDRIGRRGVALVMAAFESLGFAFREQAESDYGIDAHAELINHEEPTGQLLAIQIKAGESYLEERNGNGIVFRTDTNHTDYWLNHALPVIVCICDVDNDVAYWQSVTMETVSSTGKGWKVVLPESQILNAASLPKLRDLLTPIVAKNRYTIASTADVSHGLAKRYSIKVLINGTASKDEIAAIIRQVTSEGAKRRYHRNHLLKGAWGDADAHVVWTFVYPSAEDEANSNHICRSIWIHESLPEAARPMGFNGENIGDGIIADWNEMYSAIGELTATRSQTKEDYLGFVEPRIEEMKRLRISMTDLLQARLAGDINEHEFMSKSKEYRSRIETLQDEMAGLDFPPFECHEVDGPLQSLFACMGNVALHYSERGMEMWDERTRHFLAGKQLENAKGYEADFGYELKKVK</sequence>
<evidence type="ECO:0000259" key="1">
    <source>
        <dbReference type="Pfam" id="PF14280"/>
    </source>
</evidence>
<organism evidence="2 3">
    <name type="scientific">Vreelandella hamiltonii</name>
    <dbReference type="NCBI Taxonomy" id="502829"/>
    <lineage>
        <taxon>Bacteria</taxon>
        <taxon>Pseudomonadati</taxon>
        <taxon>Pseudomonadota</taxon>
        <taxon>Gammaproteobacteria</taxon>
        <taxon>Oceanospirillales</taxon>
        <taxon>Halomonadaceae</taxon>
        <taxon>Vreelandella</taxon>
    </lineage>
</organism>
<dbReference type="AlphaFoldDB" id="A0A8H9I897"/>
<evidence type="ECO:0000313" key="3">
    <source>
        <dbReference type="Proteomes" id="UP000623776"/>
    </source>
</evidence>
<reference evidence="3" key="1">
    <citation type="journal article" date="2019" name="Int. J. Syst. Evol. Microbiol.">
        <title>The Global Catalogue of Microorganisms (GCM) 10K type strain sequencing project: providing services to taxonomists for standard genome sequencing and annotation.</title>
        <authorList>
            <consortium name="The Broad Institute Genomics Platform"/>
            <consortium name="The Broad Institute Genome Sequencing Center for Infectious Disease"/>
            <person name="Wu L."/>
            <person name="Ma J."/>
        </authorList>
    </citation>
    <scope>NUCLEOTIDE SEQUENCE [LARGE SCALE GENOMIC DNA]</scope>
    <source>
        <strain evidence="3">KCTC 22154</strain>
    </source>
</reference>
<evidence type="ECO:0000313" key="2">
    <source>
        <dbReference type="EMBL" id="GGW25597.1"/>
    </source>
</evidence>
<name>A0A8H9I897_9GAMM</name>
<accession>A0A8H9I897</accession>
<dbReference type="Proteomes" id="UP000623776">
    <property type="component" value="Unassembled WGS sequence"/>
</dbReference>
<protein>
    <recommendedName>
        <fullName evidence="1">DUF4365 domain-containing protein</fullName>
    </recommendedName>
</protein>
<gene>
    <name evidence="2" type="ORF">GCM10007157_17130</name>
</gene>
<comment type="caution">
    <text evidence="2">The sequence shown here is derived from an EMBL/GenBank/DDBJ whole genome shotgun (WGS) entry which is preliminary data.</text>
</comment>